<keyword evidence="2 3" id="KW-0489">Methyltransferase</keyword>
<dbReference type="Proteomes" id="UP000054498">
    <property type="component" value="Unassembled WGS sequence"/>
</dbReference>
<dbReference type="GO" id="GO:0042054">
    <property type="term" value="F:histone methyltransferase activity"/>
    <property type="evidence" value="ECO:0007669"/>
    <property type="project" value="TreeGrafter"/>
</dbReference>
<dbReference type="KEGG" id="mng:MNEG_10362"/>
<keyword evidence="1 2" id="KW-0949">S-adenosyl-L-methionine</keyword>
<dbReference type="InterPro" id="IPR029063">
    <property type="entry name" value="SAM-dependent_MTases_sf"/>
</dbReference>
<keyword evidence="2 3" id="KW-0808">Transferase</keyword>
<dbReference type="CDD" id="cd02440">
    <property type="entry name" value="AdoMet_MTases"/>
    <property type="match status" value="1"/>
</dbReference>
<organism evidence="3 4">
    <name type="scientific">Monoraphidium neglectum</name>
    <dbReference type="NCBI Taxonomy" id="145388"/>
    <lineage>
        <taxon>Eukaryota</taxon>
        <taxon>Viridiplantae</taxon>
        <taxon>Chlorophyta</taxon>
        <taxon>core chlorophytes</taxon>
        <taxon>Chlorophyceae</taxon>
        <taxon>CS clade</taxon>
        <taxon>Sphaeropleales</taxon>
        <taxon>Selenastraceae</taxon>
        <taxon>Monoraphidium</taxon>
    </lineage>
</organism>
<proteinExistence type="predicted"/>
<dbReference type="AlphaFoldDB" id="A0A0D2M1U5"/>
<evidence type="ECO:0000256" key="2">
    <source>
        <dbReference type="PROSITE-ProRule" id="PRU01015"/>
    </source>
</evidence>
<dbReference type="PROSITE" id="PS51678">
    <property type="entry name" value="SAM_MT_PRMT"/>
    <property type="match status" value="1"/>
</dbReference>
<dbReference type="OrthoDB" id="7848332at2759"/>
<dbReference type="GeneID" id="25727517"/>
<dbReference type="STRING" id="145388.A0A0D2M1U5"/>
<accession>A0A0D2M1U5</accession>
<evidence type="ECO:0000313" key="4">
    <source>
        <dbReference type="Proteomes" id="UP000054498"/>
    </source>
</evidence>
<evidence type="ECO:0000256" key="1">
    <source>
        <dbReference type="ARBA" id="ARBA00022691"/>
    </source>
</evidence>
<gene>
    <name evidence="3" type="ORF">MNEG_10362</name>
</gene>
<dbReference type="PANTHER" id="PTHR11006">
    <property type="entry name" value="PROTEIN ARGININE N-METHYLTRANSFERASE"/>
    <property type="match status" value="1"/>
</dbReference>
<dbReference type="GO" id="GO:0032259">
    <property type="term" value="P:methylation"/>
    <property type="evidence" value="ECO:0007669"/>
    <property type="project" value="UniProtKB-KW"/>
</dbReference>
<sequence length="137" mass="15509">MLKDTVRTRSYMNAILQNSFLFKGKTAGAKHVYAIECSSIAEQARQIVADNGYADSVTIVQGKAEEVTLPVDKVDIIISEWMGYFLLYESMLDTVIYARDKWLAPGGLVFPDTCRLLVTAIEDGDYRRDKIDFWDNV</sequence>
<dbReference type="EMBL" id="KK102502">
    <property type="protein sequence ID" value="KIY97604.1"/>
    <property type="molecule type" value="Genomic_DNA"/>
</dbReference>
<dbReference type="GO" id="GO:0005634">
    <property type="term" value="C:nucleus"/>
    <property type="evidence" value="ECO:0007669"/>
    <property type="project" value="TreeGrafter"/>
</dbReference>
<dbReference type="FunFam" id="3.40.50.150:FF:000664">
    <property type="entry name" value="Protein arginine methyltransferase 3"/>
    <property type="match status" value="1"/>
</dbReference>
<dbReference type="GO" id="GO:0016274">
    <property type="term" value="F:protein-arginine N-methyltransferase activity"/>
    <property type="evidence" value="ECO:0007669"/>
    <property type="project" value="InterPro"/>
</dbReference>
<keyword evidence="4" id="KW-1185">Reference proteome</keyword>
<dbReference type="PANTHER" id="PTHR11006:SF53">
    <property type="entry name" value="PROTEIN ARGININE N-METHYLTRANSFERASE 3"/>
    <property type="match status" value="1"/>
</dbReference>
<dbReference type="RefSeq" id="XP_013896624.1">
    <property type="nucleotide sequence ID" value="XM_014041170.1"/>
</dbReference>
<dbReference type="SUPFAM" id="SSF53335">
    <property type="entry name" value="S-adenosyl-L-methionine-dependent methyltransferases"/>
    <property type="match status" value="1"/>
</dbReference>
<evidence type="ECO:0000313" key="3">
    <source>
        <dbReference type="EMBL" id="KIY97604.1"/>
    </source>
</evidence>
<name>A0A0D2M1U5_9CHLO</name>
<reference evidence="3 4" key="1">
    <citation type="journal article" date="2013" name="BMC Genomics">
        <title>Reconstruction of the lipid metabolism for the microalga Monoraphidium neglectum from its genome sequence reveals characteristics suitable for biofuel production.</title>
        <authorList>
            <person name="Bogen C."/>
            <person name="Al-Dilaimi A."/>
            <person name="Albersmeier A."/>
            <person name="Wichmann J."/>
            <person name="Grundmann M."/>
            <person name="Rupp O."/>
            <person name="Lauersen K.J."/>
            <person name="Blifernez-Klassen O."/>
            <person name="Kalinowski J."/>
            <person name="Goesmann A."/>
            <person name="Mussgnug J.H."/>
            <person name="Kruse O."/>
        </authorList>
    </citation>
    <scope>NUCLEOTIDE SEQUENCE [LARGE SCALE GENOMIC DNA]</scope>
    <source>
        <strain evidence="3 4">SAG 48.87</strain>
    </source>
</reference>
<dbReference type="InterPro" id="IPR025799">
    <property type="entry name" value="Arg_MeTrfase"/>
</dbReference>
<protein>
    <submittedName>
        <fullName evidence="3">Protein arginine N-methyltransferase 1</fullName>
        <ecNumber evidence="3">2.1.1.-</ecNumber>
    </submittedName>
</protein>
<dbReference type="Gene3D" id="3.40.50.150">
    <property type="entry name" value="Vaccinia Virus protein VP39"/>
    <property type="match status" value="1"/>
</dbReference>
<dbReference type="EC" id="2.1.1.-" evidence="3"/>